<reference evidence="1 2" key="1">
    <citation type="submission" date="2016-01" db="EMBL/GenBank/DDBJ databases">
        <title>Draft Genome Sequences of Seven Thermophilic Sporeformers Isolated from Foods.</title>
        <authorList>
            <person name="Berendsen E.M."/>
            <person name="Wells-Bennik M.H."/>
            <person name="Krawcyk A.O."/>
            <person name="De Jong A."/>
            <person name="Holsappel S."/>
            <person name="Eijlander R.T."/>
            <person name="Kuipers O.P."/>
        </authorList>
    </citation>
    <scope>NUCLEOTIDE SEQUENCE [LARGE SCALE GENOMIC DNA]</scope>
    <source>
        <strain evidence="1 2">B4135</strain>
    </source>
</reference>
<accession>A0A150LDD6</accession>
<dbReference type="Proteomes" id="UP000075683">
    <property type="component" value="Unassembled WGS sequence"/>
</dbReference>
<dbReference type="AlphaFoldDB" id="A0A150LDD6"/>
<comment type="caution">
    <text evidence="1">The sequence shown here is derived from an EMBL/GenBank/DDBJ whole genome shotgun (WGS) entry which is preliminary data.</text>
</comment>
<protein>
    <submittedName>
        <fullName evidence="1">Uncharacterized protein</fullName>
    </submittedName>
</protein>
<name>A0A150LDD6_9BACI</name>
<organism evidence="1 2">
    <name type="scientific">Caldibacillus debilis</name>
    <dbReference type="NCBI Taxonomy" id="301148"/>
    <lineage>
        <taxon>Bacteria</taxon>
        <taxon>Bacillati</taxon>
        <taxon>Bacillota</taxon>
        <taxon>Bacilli</taxon>
        <taxon>Bacillales</taxon>
        <taxon>Bacillaceae</taxon>
        <taxon>Caldibacillus</taxon>
    </lineage>
</organism>
<dbReference type="STRING" id="301148.B4135_3538"/>
<evidence type="ECO:0000313" key="1">
    <source>
        <dbReference type="EMBL" id="KYD10363.1"/>
    </source>
</evidence>
<dbReference type="EMBL" id="LQYT01000119">
    <property type="protein sequence ID" value="KYD10363.1"/>
    <property type="molecule type" value="Genomic_DNA"/>
</dbReference>
<gene>
    <name evidence="1" type="ORF">B4135_3538</name>
</gene>
<sequence length="63" mass="7373">MYHECRYLHGIFGPGKNLHGERVLDAIRTPDRNAFPEWPSAGDGRRPVKVVRPYIRKNCRRIV</sequence>
<evidence type="ECO:0000313" key="2">
    <source>
        <dbReference type="Proteomes" id="UP000075683"/>
    </source>
</evidence>
<proteinExistence type="predicted"/>